<dbReference type="InterPro" id="IPR013830">
    <property type="entry name" value="SGNH_hydro"/>
</dbReference>
<dbReference type="GO" id="GO:0004622">
    <property type="term" value="F:phosphatidylcholine lysophospholipase activity"/>
    <property type="evidence" value="ECO:0007669"/>
    <property type="project" value="TreeGrafter"/>
</dbReference>
<evidence type="ECO:0000256" key="1">
    <source>
        <dbReference type="SAM" id="SignalP"/>
    </source>
</evidence>
<feature type="signal peptide" evidence="1">
    <location>
        <begin position="1"/>
        <end position="18"/>
    </location>
</feature>
<sequence length="233" mass="24501">MIAPIITALTLAIHFATAAIPLRILPVGASVTFGVGSTTGNSYRKDLRDTLTAAGHQVNFVGRNRNGNFADNNVEATSGFVISQISASARAAAPMFLPNLVLIEAGTNNCNSGALVQDAGANVTSLVEDLFKLSPGVTIVIATLMANKVAAQDACRVDVNTQYQDVATALEAQGRKIVLVDMRSAEGPTTEDLADSRHPNDRGYVKMAAVWNKGIEVALSKGLSNPRERLGKP</sequence>
<evidence type="ECO:0000313" key="4">
    <source>
        <dbReference type="Proteomes" id="UP001174936"/>
    </source>
</evidence>
<dbReference type="InterPro" id="IPR036514">
    <property type="entry name" value="SGNH_hydro_sf"/>
</dbReference>
<feature type="chain" id="PRO_5041271592" evidence="1">
    <location>
        <begin position="19"/>
        <end position="233"/>
    </location>
</feature>
<dbReference type="AlphaFoldDB" id="A0AA39Y286"/>
<dbReference type="InterPro" id="IPR051532">
    <property type="entry name" value="Ester_Hydrolysis_Enzymes"/>
</dbReference>
<dbReference type="EMBL" id="JAULSV010000005">
    <property type="protein sequence ID" value="KAK0643781.1"/>
    <property type="molecule type" value="Genomic_DNA"/>
</dbReference>
<evidence type="ECO:0000259" key="2">
    <source>
        <dbReference type="Pfam" id="PF13472"/>
    </source>
</evidence>
<dbReference type="Pfam" id="PF13472">
    <property type="entry name" value="Lipase_GDSL_2"/>
    <property type="match status" value="1"/>
</dbReference>
<keyword evidence="4" id="KW-1185">Reference proteome</keyword>
<accession>A0AA39Y286</accession>
<dbReference type="Gene3D" id="3.40.50.1110">
    <property type="entry name" value="SGNH hydrolase"/>
    <property type="match status" value="1"/>
</dbReference>
<dbReference type="Proteomes" id="UP001174936">
    <property type="component" value="Unassembled WGS sequence"/>
</dbReference>
<name>A0AA39Y286_9PEZI</name>
<gene>
    <name evidence="3" type="ORF">B0T16DRAFT_430245</name>
</gene>
<evidence type="ECO:0000313" key="3">
    <source>
        <dbReference type="EMBL" id="KAK0643781.1"/>
    </source>
</evidence>
<protein>
    <submittedName>
        <fullName evidence="3">GDSL-like Lipase/Acylhydrolase</fullName>
    </submittedName>
</protein>
<dbReference type="PANTHER" id="PTHR30383:SF31">
    <property type="entry name" value="SGNH HYDROLASE-TYPE ESTERASE DOMAIN-CONTAINING PROTEIN-RELATED"/>
    <property type="match status" value="1"/>
</dbReference>
<reference evidence="3" key="1">
    <citation type="submission" date="2023-06" db="EMBL/GenBank/DDBJ databases">
        <title>Genome-scale phylogeny and comparative genomics of the fungal order Sordariales.</title>
        <authorList>
            <consortium name="Lawrence Berkeley National Laboratory"/>
            <person name="Hensen N."/>
            <person name="Bonometti L."/>
            <person name="Westerberg I."/>
            <person name="Brannstrom I.O."/>
            <person name="Guillou S."/>
            <person name="Cros-Aarteil S."/>
            <person name="Calhoun S."/>
            <person name="Haridas S."/>
            <person name="Kuo A."/>
            <person name="Mondo S."/>
            <person name="Pangilinan J."/>
            <person name="Riley R."/>
            <person name="Labutti K."/>
            <person name="Andreopoulos B."/>
            <person name="Lipzen A."/>
            <person name="Chen C."/>
            <person name="Yanf M."/>
            <person name="Daum C."/>
            <person name="Ng V."/>
            <person name="Clum A."/>
            <person name="Steindorff A."/>
            <person name="Ohm R."/>
            <person name="Martin F."/>
            <person name="Silar P."/>
            <person name="Natvig D."/>
            <person name="Lalanne C."/>
            <person name="Gautier V."/>
            <person name="Ament-Velasquez S.L."/>
            <person name="Kruys A."/>
            <person name="Hutchinson M.I."/>
            <person name="Powell A.J."/>
            <person name="Barry K."/>
            <person name="Miller A.N."/>
            <person name="Grigoriev I.V."/>
            <person name="Debuchy R."/>
            <person name="Gladieux P."/>
            <person name="Thoren M.H."/>
            <person name="Johannesson H."/>
        </authorList>
    </citation>
    <scope>NUCLEOTIDE SEQUENCE</scope>
    <source>
        <strain evidence="3">SMH2532-1</strain>
    </source>
</reference>
<dbReference type="SUPFAM" id="SSF52266">
    <property type="entry name" value="SGNH hydrolase"/>
    <property type="match status" value="1"/>
</dbReference>
<organism evidence="3 4">
    <name type="scientific">Cercophora newfieldiana</name>
    <dbReference type="NCBI Taxonomy" id="92897"/>
    <lineage>
        <taxon>Eukaryota</taxon>
        <taxon>Fungi</taxon>
        <taxon>Dikarya</taxon>
        <taxon>Ascomycota</taxon>
        <taxon>Pezizomycotina</taxon>
        <taxon>Sordariomycetes</taxon>
        <taxon>Sordariomycetidae</taxon>
        <taxon>Sordariales</taxon>
        <taxon>Lasiosphaeriaceae</taxon>
        <taxon>Cercophora</taxon>
    </lineage>
</organism>
<comment type="caution">
    <text evidence="3">The sequence shown here is derived from an EMBL/GenBank/DDBJ whole genome shotgun (WGS) entry which is preliminary data.</text>
</comment>
<feature type="domain" description="SGNH hydrolase-type esterase" evidence="2">
    <location>
        <begin position="27"/>
        <end position="204"/>
    </location>
</feature>
<keyword evidence="1" id="KW-0732">Signal</keyword>
<proteinExistence type="predicted"/>
<dbReference type="PANTHER" id="PTHR30383">
    <property type="entry name" value="THIOESTERASE 1/PROTEASE 1/LYSOPHOSPHOLIPASE L1"/>
    <property type="match status" value="1"/>
</dbReference>